<evidence type="ECO:0000313" key="2">
    <source>
        <dbReference type="EMBL" id="QPK79141.1"/>
    </source>
</evidence>
<keyword evidence="1" id="KW-0812">Transmembrane</keyword>
<keyword evidence="1" id="KW-0472">Membrane</keyword>
<dbReference type="AlphaFoldDB" id="A0A7T0PAJ9"/>
<dbReference type="RefSeq" id="WP_165009351.1">
    <property type="nucleotide sequence ID" value="NZ_CP064954.1"/>
</dbReference>
<dbReference type="Pfam" id="PF13630">
    <property type="entry name" value="SdpI"/>
    <property type="match status" value="1"/>
</dbReference>
<feature type="transmembrane region" description="Helical" evidence="1">
    <location>
        <begin position="80"/>
        <end position="102"/>
    </location>
</feature>
<name>A0A7T0PAJ9_9CORY</name>
<sequence length="154" mass="15770">MAVFGVILLVFAAFLLIVGGLAALKRLPGNNVFGLRVEEARASQEAWEVSHAVAGPVWALGGLSLLFGGLVAFIAQGWMWLLPIVSVIVAVLAVSVGANLGARAAYLFHQNQKDAAGGCGESCNCGGHGEAESAPAPAVDLGALRQAAQQADHK</sequence>
<protein>
    <submittedName>
        <fullName evidence="2">SdpI family protein</fullName>
    </submittedName>
</protein>
<dbReference type="EMBL" id="CP064954">
    <property type="protein sequence ID" value="QPK79141.1"/>
    <property type="molecule type" value="Genomic_DNA"/>
</dbReference>
<keyword evidence="1" id="KW-1133">Transmembrane helix</keyword>
<proteinExistence type="predicted"/>
<dbReference type="Proteomes" id="UP000594681">
    <property type="component" value="Chromosome"/>
</dbReference>
<feature type="transmembrane region" description="Helical" evidence="1">
    <location>
        <begin position="6"/>
        <end position="24"/>
    </location>
</feature>
<evidence type="ECO:0000313" key="3">
    <source>
        <dbReference type="Proteomes" id="UP000594681"/>
    </source>
</evidence>
<dbReference type="KEGG" id="cliz:G7Y31_11730"/>
<keyword evidence="3" id="KW-1185">Reference proteome</keyword>
<dbReference type="InterPro" id="IPR025962">
    <property type="entry name" value="SdpI/YhfL"/>
</dbReference>
<reference evidence="2 3" key="1">
    <citation type="submission" date="2020-11" db="EMBL/GenBank/DDBJ databases">
        <title>Corynebacterium sp. ZJ-599.</title>
        <authorList>
            <person name="Zhou J."/>
        </authorList>
    </citation>
    <scope>NUCLEOTIDE SEQUENCE [LARGE SCALE GENOMIC DNA]</scope>
    <source>
        <strain evidence="2 3">ZJ-599</strain>
    </source>
</reference>
<gene>
    <name evidence="2" type="ORF">G7Y31_11730</name>
</gene>
<accession>A0A7T0PAJ9</accession>
<feature type="transmembrane region" description="Helical" evidence="1">
    <location>
        <begin position="53"/>
        <end position="74"/>
    </location>
</feature>
<organism evidence="2 3">
    <name type="scientific">Corynebacterium lizhenjunii</name>
    <dbReference type="NCBI Taxonomy" id="2709394"/>
    <lineage>
        <taxon>Bacteria</taxon>
        <taxon>Bacillati</taxon>
        <taxon>Actinomycetota</taxon>
        <taxon>Actinomycetes</taxon>
        <taxon>Mycobacteriales</taxon>
        <taxon>Corynebacteriaceae</taxon>
        <taxon>Corynebacterium</taxon>
    </lineage>
</organism>
<evidence type="ECO:0000256" key="1">
    <source>
        <dbReference type="SAM" id="Phobius"/>
    </source>
</evidence>